<dbReference type="OrthoDB" id="9802328at2"/>
<dbReference type="Proteomes" id="UP000265816">
    <property type="component" value="Unassembled WGS sequence"/>
</dbReference>
<sequence>MDENVPNFSEIDGIITTLNHSNVVKDYFNNSKKPIYTIGSRISPKDLMNIAKLKEGTKVAFICLGNKGGESLANRVDEAGIKHISSITGGIPEKDHLNKMINTVDYIYISEAACQELTNLVPEKASILPLELDNTSEQILKDLK</sequence>
<proteinExistence type="predicted"/>
<comment type="caution">
    <text evidence="1">The sequence shown here is derived from an EMBL/GenBank/DDBJ whole genome shotgun (WGS) entry which is preliminary data.</text>
</comment>
<organism evidence="1 2">
    <name type="scientific">Mesobacillus zeae</name>
    <dbReference type="NCBI Taxonomy" id="1917180"/>
    <lineage>
        <taxon>Bacteria</taxon>
        <taxon>Bacillati</taxon>
        <taxon>Bacillota</taxon>
        <taxon>Bacilli</taxon>
        <taxon>Bacillales</taxon>
        <taxon>Bacillaceae</taxon>
        <taxon>Mesobacillus</taxon>
    </lineage>
</organism>
<dbReference type="EMBL" id="QWVT01000029">
    <property type="protein sequence ID" value="RID83120.1"/>
    <property type="molecule type" value="Genomic_DNA"/>
</dbReference>
<gene>
    <name evidence="1" type="ORF">D1970_16495</name>
</gene>
<evidence type="ECO:0000313" key="2">
    <source>
        <dbReference type="Proteomes" id="UP000265816"/>
    </source>
</evidence>
<dbReference type="AlphaFoldDB" id="A0A398B591"/>
<keyword evidence="2" id="KW-1185">Reference proteome</keyword>
<dbReference type="RefSeq" id="WP_119113966.1">
    <property type="nucleotide sequence ID" value="NZ_CBCSEO010000003.1"/>
</dbReference>
<name>A0A398B591_9BACI</name>
<protein>
    <submittedName>
        <fullName evidence="1">Uncharacterized protein</fullName>
    </submittedName>
</protein>
<accession>A0A398B591</accession>
<evidence type="ECO:0000313" key="1">
    <source>
        <dbReference type="EMBL" id="RID83120.1"/>
    </source>
</evidence>
<reference evidence="1 2" key="1">
    <citation type="submission" date="2018-08" db="EMBL/GenBank/DDBJ databases">
        <title>Bacillus jemisoniae sp. nov., Bacillus chryseoplanitiae sp. nov., Bacillus resnikiae sp. nov., and Bacillus frankliniae sp. nov., isolated from Viking spacecraft and associated surfaces.</title>
        <authorList>
            <person name="Seuylemezian A."/>
            <person name="Vaishampayan P."/>
        </authorList>
    </citation>
    <scope>NUCLEOTIDE SEQUENCE [LARGE SCALE GENOMIC DNA]</scope>
    <source>
        <strain evidence="1 2">JJ-247</strain>
    </source>
</reference>